<feature type="chain" id="PRO_5040780471" evidence="10">
    <location>
        <begin position="23"/>
        <end position="184"/>
    </location>
</feature>
<feature type="signal peptide" evidence="10">
    <location>
        <begin position="1"/>
        <end position="22"/>
    </location>
</feature>
<dbReference type="GO" id="GO:0005789">
    <property type="term" value="C:endoplasmic reticulum membrane"/>
    <property type="evidence" value="ECO:0007669"/>
    <property type="project" value="UniProtKB-SubCell"/>
</dbReference>
<protein>
    <submittedName>
        <fullName evidence="11">Unnamed protein product</fullName>
    </submittedName>
</protein>
<comment type="subcellular location">
    <subcellularLocation>
        <location evidence="1">Endoplasmic reticulum membrane</location>
        <topology evidence="1">Single-pass type I membrane protein</topology>
    </subcellularLocation>
</comment>
<evidence type="ECO:0000256" key="8">
    <source>
        <dbReference type="ARBA" id="ARBA00038311"/>
    </source>
</evidence>
<dbReference type="Proteomes" id="UP001165063">
    <property type="component" value="Unassembled WGS sequence"/>
</dbReference>
<dbReference type="EMBL" id="BSXU01012522">
    <property type="protein sequence ID" value="GME77380.1"/>
    <property type="molecule type" value="Genomic_DNA"/>
</dbReference>
<evidence type="ECO:0000256" key="9">
    <source>
        <dbReference type="SAM" id="MobiDB-lite"/>
    </source>
</evidence>
<keyword evidence="6" id="KW-0472">Membrane</keyword>
<dbReference type="InterPro" id="IPR005595">
    <property type="entry name" value="TRAP_alpha"/>
</dbReference>
<dbReference type="AlphaFoldDB" id="A0A9W6WK56"/>
<comment type="function">
    <text evidence="7">Is probably involved in a pathway contributing to genomic integrity.</text>
</comment>
<keyword evidence="5" id="KW-1133">Transmembrane helix</keyword>
<evidence type="ECO:0000256" key="6">
    <source>
        <dbReference type="ARBA" id="ARBA00023136"/>
    </source>
</evidence>
<keyword evidence="12" id="KW-1185">Reference proteome</keyword>
<evidence type="ECO:0000256" key="7">
    <source>
        <dbReference type="ARBA" id="ARBA00037565"/>
    </source>
</evidence>
<gene>
    <name evidence="11" type="ORF">Amon01_000964700</name>
</gene>
<sequence length="184" mass="20440">MKFSSILSLLSLTVLSVHATDAEPEQKEQQQQKPIISKQKFTPTDEKPYNFRITYKIDSHPEPITGTSLKVHNSEIVKVHYNFTNFETEEVSIVGVGGQMWDPVSGEVKANVTATNIGPLSVGSEISVDFIQQVGIDLEPDVDYLFVPAIYIIFNEKLLVLGSTNTLVHVSDVEVSAFDPKIFD</sequence>
<proteinExistence type="inferred from homology"/>
<comment type="similarity">
    <text evidence="8">Belongs to the IRC22 family.</text>
</comment>
<evidence type="ECO:0000256" key="5">
    <source>
        <dbReference type="ARBA" id="ARBA00022989"/>
    </source>
</evidence>
<evidence type="ECO:0000256" key="3">
    <source>
        <dbReference type="ARBA" id="ARBA00022729"/>
    </source>
</evidence>
<organism evidence="11 12">
    <name type="scientific">Ambrosiozyma monospora</name>
    <name type="common">Yeast</name>
    <name type="synonym">Endomycopsis monosporus</name>
    <dbReference type="NCBI Taxonomy" id="43982"/>
    <lineage>
        <taxon>Eukaryota</taxon>
        <taxon>Fungi</taxon>
        <taxon>Dikarya</taxon>
        <taxon>Ascomycota</taxon>
        <taxon>Saccharomycotina</taxon>
        <taxon>Pichiomycetes</taxon>
        <taxon>Pichiales</taxon>
        <taxon>Pichiaceae</taxon>
        <taxon>Ambrosiozyma</taxon>
    </lineage>
</organism>
<reference evidence="11" key="1">
    <citation type="submission" date="2023-04" db="EMBL/GenBank/DDBJ databases">
        <title>Ambrosiozyma monospora NBRC 1965.</title>
        <authorList>
            <person name="Ichikawa N."/>
            <person name="Sato H."/>
            <person name="Tonouchi N."/>
        </authorList>
    </citation>
    <scope>NUCLEOTIDE SEQUENCE</scope>
    <source>
        <strain evidence="11">NBRC 1965</strain>
    </source>
</reference>
<comment type="caution">
    <text evidence="11">The sequence shown here is derived from an EMBL/GenBank/DDBJ whole genome shotgun (WGS) entry which is preliminary data.</text>
</comment>
<keyword evidence="4" id="KW-0256">Endoplasmic reticulum</keyword>
<feature type="region of interest" description="Disordered" evidence="9">
    <location>
        <begin position="23"/>
        <end position="43"/>
    </location>
</feature>
<name>A0A9W6WK56_AMBMO</name>
<dbReference type="Pfam" id="PF03896">
    <property type="entry name" value="TRAP_alpha"/>
    <property type="match status" value="1"/>
</dbReference>
<keyword evidence="3 10" id="KW-0732">Signal</keyword>
<evidence type="ECO:0000256" key="1">
    <source>
        <dbReference type="ARBA" id="ARBA00004115"/>
    </source>
</evidence>
<evidence type="ECO:0000256" key="2">
    <source>
        <dbReference type="ARBA" id="ARBA00022692"/>
    </source>
</evidence>
<evidence type="ECO:0000313" key="12">
    <source>
        <dbReference type="Proteomes" id="UP001165063"/>
    </source>
</evidence>
<evidence type="ECO:0000256" key="10">
    <source>
        <dbReference type="SAM" id="SignalP"/>
    </source>
</evidence>
<evidence type="ECO:0000256" key="4">
    <source>
        <dbReference type="ARBA" id="ARBA00022824"/>
    </source>
</evidence>
<dbReference type="OrthoDB" id="1926781at2759"/>
<feature type="compositionally biased region" description="Low complexity" evidence="9">
    <location>
        <begin position="31"/>
        <end position="40"/>
    </location>
</feature>
<keyword evidence="2" id="KW-0812">Transmembrane</keyword>
<accession>A0A9W6WK56</accession>
<evidence type="ECO:0000313" key="11">
    <source>
        <dbReference type="EMBL" id="GME77380.1"/>
    </source>
</evidence>